<evidence type="ECO:0000313" key="2">
    <source>
        <dbReference type="EMBL" id="GLK52207.1"/>
    </source>
</evidence>
<proteinExistence type="predicted"/>
<sequence length="200" mass="22099">MKTLVLTLLSTAFASPAPVPAEPPADIVFDVLRNGQAFGRHEVRFDEGEAGELLVDIDIELRAGLGPITVFRYEHAAEEVWRDGQLVSLEAETLKDGDRIAVDVERGDTGLIDLMPSSHWLGYDPAERRILNTETGEAMPVEIEDLGLETVETASGEIEARRIRMTGTLTVDLWYDAEGRWVGCAFEARGQSIRYVLQDA</sequence>
<evidence type="ECO:0008006" key="4">
    <source>
        <dbReference type="Google" id="ProtNLM"/>
    </source>
</evidence>
<dbReference type="InterPro" id="IPR045767">
    <property type="entry name" value="DUF6134"/>
</dbReference>
<evidence type="ECO:0000256" key="1">
    <source>
        <dbReference type="SAM" id="SignalP"/>
    </source>
</evidence>
<feature type="chain" id="PRO_5040938873" description="DUF3108 domain-containing protein" evidence="1">
    <location>
        <begin position="22"/>
        <end position="200"/>
    </location>
</feature>
<organism evidence="2 3">
    <name type="scientific">Maricaulis virginensis</name>
    <dbReference type="NCBI Taxonomy" id="144022"/>
    <lineage>
        <taxon>Bacteria</taxon>
        <taxon>Pseudomonadati</taxon>
        <taxon>Pseudomonadota</taxon>
        <taxon>Alphaproteobacteria</taxon>
        <taxon>Maricaulales</taxon>
        <taxon>Maricaulaceae</taxon>
        <taxon>Maricaulis</taxon>
    </lineage>
</organism>
<name>A0A9W6IME3_9PROT</name>
<feature type="signal peptide" evidence="1">
    <location>
        <begin position="1"/>
        <end position="21"/>
    </location>
</feature>
<dbReference type="Proteomes" id="UP001143486">
    <property type="component" value="Unassembled WGS sequence"/>
</dbReference>
<protein>
    <recommendedName>
        <fullName evidence="4">DUF3108 domain-containing protein</fullName>
    </recommendedName>
</protein>
<reference evidence="2" key="2">
    <citation type="submission" date="2023-01" db="EMBL/GenBank/DDBJ databases">
        <authorList>
            <person name="Sun Q."/>
            <person name="Evtushenko L."/>
        </authorList>
    </citation>
    <scope>NUCLEOTIDE SEQUENCE</scope>
    <source>
        <strain evidence="2">VKM B-1513</strain>
    </source>
</reference>
<reference evidence="2" key="1">
    <citation type="journal article" date="2014" name="Int. J. Syst. Evol. Microbiol.">
        <title>Complete genome sequence of Corynebacterium casei LMG S-19264T (=DSM 44701T), isolated from a smear-ripened cheese.</title>
        <authorList>
            <consortium name="US DOE Joint Genome Institute (JGI-PGF)"/>
            <person name="Walter F."/>
            <person name="Albersmeier A."/>
            <person name="Kalinowski J."/>
            <person name="Ruckert C."/>
        </authorList>
    </citation>
    <scope>NUCLEOTIDE SEQUENCE</scope>
    <source>
        <strain evidence="2">VKM B-1513</strain>
    </source>
</reference>
<gene>
    <name evidence="2" type="ORF">GCM10017621_17150</name>
</gene>
<evidence type="ECO:0000313" key="3">
    <source>
        <dbReference type="Proteomes" id="UP001143486"/>
    </source>
</evidence>
<dbReference type="Pfam" id="PF19630">
    <property type="entry name" value="DUF6134"/>
    <property type="match status" value="1"/>
</dbReference>
<accession>A0A9W6IME3</accession>
<dbReference type="AlphaFoldDB" id="A0A9W6IME3"/>
<keyword evidence="1" id="KW-0732">Signal</keyword>
<keyword evidence="3" id="KW-1185">Reference proteome</keyword>
<dbReference type="RefSeq" id="WP_271186576.1">
    <property type="nucleotide sequence ID" value="NZ_BSFE01000004.1"/>
</dbReference>
<comment type="caution">
    <text evidence="2">The sequence shown here is derived from an EMBL/GenBank/DDBJ whole genome shotgun (WGS) entry which is preliminary data.</text>
</comment>
<dbReference type="EMBL" id="BSFE01000004">
    <property type="protein sequence ID" value="GLK52207.1"/>
    <property type="molecule type" value="Genomic_DNA"/>
</dbReference>